<evidence type="ECO:0000313" key="1">
    <source>
        <dbReference type="EMBL" id="KKS71535.1"/>
    </source>
</evidence>
<protein>
    <submittedName>
        <fullName evidence="1">Uncharacterized protein</fullName>
    </submittedName>
</protein>
<organism evidence="1 2">
    <name type="scientific">Candidatus Magasanikbacteria bacterium GW2011_GWE2_42_7</name>
    <dbReference type="NCBI Taxonomy" id="1619052"/>
    <lineage>
        <taxon>Bacteria</taxon>
        <taxon>Candidatus Magasanikiibacteriota</taxon>
    </lineage>
</organism>
<reference evidence="1 2" key="1">
    <citation type="journal article" date="2015" name="Nature">
        <title>rRNA introns, odd ribosomes, and small enigmatic genomes across a large radiation of phyla.</title>
        <authorList>
            <person name="Brown C.T."/>
            <person name="Hug L.A."/>
            <person name="Thomas B.C."/>
            <person name="Sharon I."/>
            <person name="Castelle C.J."/>
            <person name="Singh A."/>
            <person name="Wilkins M.J."/>
            <person name="Williams K.H."/>
            <person name="Banfield J.F."/>
        </authorList>
    </citation>
    <scope>NUCLEOTIDE SEQUENCE [LARGE SCALE GENOMIC DNA]</scope>
</reference>
<comment type="caution">
    <text evidence="1">The sequence shown here is derived from an EMBL/GenBank/DDBJ whole genome shotgun (WGS) entry which is preliminary data.</text>
</comment>
<name>A0A0G1BDS7_9BACT</name>
<dbReference type="Proteomes" id="UP000033867">
    <property type="component" value="Unassembled WGS sequence"/>
</dbReference>
<evidence type="ECO:0000313" key="2">
    <source>
        <dbReference type="Proteomes" id="UP000033867"/>
    </source>
</evidence>
<proteinExistence type="predicted"/>
<accession>A0A0G1BDS7</accession>
<gene>
    <name evidence="1" type="ORF">UV42_C0025G0014</name>
</gene>
<dbReference type="EMBL" id="LCEK01000025">
    <property type="protein sequence ID" value="KKS71535.1"/>
    <property type="molecule type" value="Genomic_DNA"/>
</dbReference>
<sequence>MFVVSLICGRVSVGAKIASHGGRYERGTVHAALRCIREDRVRQVDIQNRYSVGRLLCRMLARVRGCCAPR</sequence>
<dbReference type="AlphaFoldDB" id="A0A0G1BDS7"/>